<dbReference type="InterPro" id="IPR003477">
    <property type="entry name" value="PemK-like"/>
</dbReference>
<dbReference type="Proteomes" id="UP000601587">
    <property type="component" value="Unassembled WGS sequence"/>
</dbReference>
<comment type="similarity">
    <text evidence="1">Belongs to the PemK/MazF family.</text>
</comment>
<dbReference type="Pfam" id="PF02452">
    <property type="entry name" value="PemK_toxin"/>
    <property type="match status" value="1"/>
</dbReference>
<dbReference type="EMBL" id="WCGB01000089">
    <property type="protein sequence ID" value="NRN92518.1"/>
    <property type="molecule type" value="Genomic_DNA"/>
</dbReference>
<accession>A0A2V4EXX6</accession>
<evidence type="ECO:0000313" key="5">
    <source>
        <dbReference type="EMBL" id="NRN92518.1"/>
    </source>
</evidence>
<dbReference type="SUPFAM" id="SSF50118">
    <property type="entry name" value="Cell growth inhibitor/plasmid maintenance toxic component"/>
    <property type="match status" value="1"/>
</dbReference>
<name>A0A2V4EXX6_LACHE</name>
<evidence type="ECO:0000313" key="4">
    <source>
        <dbReference type="EMBL" id="AUI73776.1"/>
    </source>
</evidence>
<reference evidence="5" key="4">
    <citation type="submission" date="2019-09" db="EMBL/GenBank/DDBJ databases">
        <title>Comparative genomic analysis of Lactobacillus helveticus.</title>
        <authorList>
            <person name="Zhang H."/>
            <person name="Chen Y."/>
            <person name="Zhong Z."/>
        </authorList>
    </citation>
    <scope>NUCLEOTIDE SEQUENCE</scope>
    <source>
        <strain evidence="5">IMAU50013</strain>
    </source>
</reference>
<keyword evidence="2" id="KW-1277">Toxin-antitoxin system</keyword>
<evidence type="ECO:0000256" key="1">
    <source>
        <dbReference type="ARBA" id="ARBA00007521"/>
    </source>
</evidence>
<evidence type="ECO:0000313" key="8">
    <source>
        <dbReference type="Proteomes" id="UP000601587"/>
    </source>
</evidence>
<proteinExistence type="inferred from homology"/>
<dbReference type="AlphaFoldDB" id="A0A2V4EXX6"/>
<reference evidence="3 6" key="1">
    <citation type="submission" date="2015-08" db="EMBL/GenBank/DDBJ databases">
        <title>Complete genome sequence of Lactobacillus helveticus CAUH18, a probiotic strain originated from koumiss.</title>
        <authorList>
            <person name="Yang Y."/>
            <person name="Hao Y."/>
        </authorList>
    </citation>
    <scope>NUCLEOTIDE SEQUENCE [LARGE SCALE GENOMIC DNA]</scope>
    <source>
        <strain evidence="3 6">CAUH18</strain>
    </source>
</reference>
<evidence type="ECO:0000313" key="7">
    <source>
        <dbReference type="Proteomes" id="UP000234562"/>
    </source>
</evidence>
<evidence type="ECO:0000313" key="3">
    <source>
        <dbReference type="EMBL" id="ALI52315.1"/>
    </source>
</evidence>
<organism evidence="5 8">
    <name type="scientific">Lactobacillus helveticus</name>
    <name type="common">Lactobacillus suntoryeus</name>
    <dbReference type="NCBI Taxonomy" id="1587"/>
    <lineage>
        <taxon>Bacteria</taxon>
        <taxon>Bacillati</taxon>
        <taxon>Bacillota</taxon>
        <taxon>Bacilli</taxon>
        <taxon>Lactobacillales</taxon>
        <taxon>Lactobacillaceae</taxon>
        <taxon>Lactobacillus</taxon>
    </lineage>
</organism>
<dbReference type="RefSeq" id="WP_013854557.1">
    <property type="nucleotide sequence ID" value="NZ_CP011386.1"/>
</dbReference>
<dbReference type="EMBL" id="CP012381">
    <property type="protein sequence ID" value="ALI52315.1"/>
    <property type="molecule type" value="Genomic_DNA"/>
</dbReference>
<gene>
    <name evidence="3" type="ORF">ALV80_03910</name>
    <name evidence="5" type="ORF">IMAU50013_02084</name>
    <name evidence="4" type="ORF">Lh8105_02190</name>
</gene>
<dbReference type="Proteomes" id="UP000063930">
    <property type="component" value="Chromosome"/>
</dbReference>
<reference evidence="4" key="3">
    <citation type="journal article" date="2018" name="Front. Microbiol.">
        <title>Comparative Genomics of Completely Sequenced Lactobacillus helveticus Genomes Provides Insights into Strain-Specific Genes and Resolves Metagenomics Data Down to the Strain Level.</title>
        <authorList>
            <person name="Schmid M."/>
            <person name="Muri J."/>
            <person name="Melidis D."/>
            <person name="Varadarajan A.R."/>
            <person name="Somerville V."/>
            <person name="Wicki A."/>
            <person name="Moser A."/>
            <person name="Bourqui M."/>
            <person name="Wenzel C."/>
            <person name="Eugster-Meier E."/>
            <person name="Frey J.E."/>
            <person name="Irmler S."/>
            <person name="Ahrens C.H."/>
        </authorList>
    </citation>
    <scope>NUCLEOTIDE SEQUENCE</scope>
    <source>
        <strain evidence="4">FAM8105</strain>
    </source>
</reference>
<evidence type="ECO:0000256" key="2">
    <source>
        <dbReference type="ARBA" id="ARBA00022649"/>
    </source>
</evidence>
<dbReference type="GeneID" id="72687454"/>
<reference evidence="7" key="2">
    <citation type="submission" date="2016-05" db="EMBL/GenBank/DDBJ databases">
        <title>Genome sequence of Lactobacillus helveticus FAM8105.</title>
        <authorList>
            <person name="Ahrens C."/>
            <person name="Schmid M."/>
        </authorList>
    </citation>
    <scope>NUCLEOTIDE SEQUENCE [LARGE SCALE GENOMIC DNA]</scope>
    <source>
        <strain evidence="7">FAM8105</strain>
    </source>
</reference>
<protein>
    <submittedName>
        <fullName evidence="3">MazF family transcriptional regulator</fullName>
    </submittedName>
</protein>
<sequence length="129" mass="14750">MKVNKNFPCQGDIVKIEAEPHAGHEWGGHNPQSGNNERRMLVVSATPYNQQTGFIVAMPITTSSKYEHDKHYKPILISGDRNTGVKGYVCLYQVLNYDYEARNGQIMNHVSMQYLDQIIPYVKAIFDFK</sequence>
<dbReference type="Proteomes" id="UP000234562">
    <property type="component" value="Chromosome"/>
</dbReference>
<dbReference type="InterPro" id="IPR011067">
    <property type="entry name" value="Plasmid_toxin/cell-grow_inhib"/>
</dbReference>
<dbReference type="EMBL" id="CP015496">
    <property type="protein sequence ID" value="AUI73776.1"/>
    <property type="molecule type" value="Genomic_DNA"/>
</dbReference>
<evidence type="ECO:0000313" key="6">
    <source>
        <dbReference type="Proteomes" id="UP000063930"/>
    </source>
</evidence>
<dbReference type="GO" id="GO:0003677">
    <property type="term" value="F:DNA binding"/>
    <property type="evidence" value="ECO:0007669"/>
    <property type="project" value="InterPro"/>
</dbReference>
<dbReference type="Gene3D" id="2.30.30.110">
    <property type="match status" value="1"/>
</dbReference>